<name>A0A0D0C502_9AGAR</name>
<evidence type="ECO:0000313" key="3">
    <source>
        <dbReference type="Proteomes" id="UP000053593"/>
    </source>
</evidence>
<keyword evidence="1" id="KW-1133">Transmembrane helix</keyword>
<feature type="transmembrane region" description="Helical" evidence="1">
    <location>
        <begin position="6"/>
        <end position="29"/>
    </location>
</feature>
<evidence type="ECO:0000256" key="1">
    <source>
        <dbReference type="SAM" id="Phobius"/>
    </source>
</evidence>
<sequence>MSPLLDVYSLSLGCHSLPVILFLLSLLLLSSREQSKGELVQCATLTGPLNFNSSQWIWTTELVKPPNGSKVPVSLSIVFAVDNEAVLWVNSNPITSQVGGSGDNAAPLLIAFNTTNNEFQTGLLVSALATYLDNSTSSLISDGSWRVSVGGVPDGFQSLYFDEVLGNMRKLREAMELVLGKSFQLVVQSLQLVVSD</sequence>
<reference evidence="2 3" key="1">
    <citation type="submission" date="2014-04" db="EMBL/GenBank/DDBJ databases">
        <title>Evolutionary Origins and Diversification of the Mycorrhizal Mutualists.</title>
        <authorList>
            <consortium name="DOE Joint Genome Institute"/>
            <consortium name="Mycorrhizal Genomics Consortium"/>
            <person name="Kohler A."/>
            <person name="Kuo A."/>
            <person name="Nagy L.G."/>
            <person name="Floudas D."/>
            <person name="Copeland A."/>
            <person name="Barry K.W."/>
            <person name="Cichocki N."/>
            <person name="Veneault-Fourrey C."/>
            <person name="LaButti K."/>
            <person name="Lindquist E.A."/>
            <person name="Lipzen A."/>
            <person name="Lundell T."/>
            <person name="Morin E."/>
            <person name="Murat C."/>
            <person name="Riley R."/>
            <person name="Ohm R."/>
            <person name="Sun H."/>
            <person name="Tunlid A."/>
            <person name="Henrissat B."/>
            <person name="Grigoriev I.V."/>
            <person name="Hibbett D.S."/>
            <person name="Martin F."/>
        </authorList>
    </citation>
    <scope>NUCLEOTIDE SEQUENCE [LARGE SCALE GENOMIC DNA]</scope>
    <source>
        <strain evidence="2 3">FD-317 M1</strain>
    </source>
</reference>
<dbReference type="Proteomes" id="UP000053593">
    <property type="component" value="Unassembled WGS sequence"/>
</dbReference>
<dbReference type="HOGENOM" id="CLU_1390385_0_0_1"/>
<dbReference type="AlphaFoldDB" id="A0A0D0C502"/>
<organism evidence="2 3">
    <name type="scientific">Collybiopsis luxurians FD-317 M1</name>
    <dbReference type="NCBI Taxonomy" id="944289"/>
    <lineage>
        <taxon>Eukaryota</taxon>
        <taxon>Fungi</taxon>
        <taxon>Dikarya</taxon>
        <taxon>Basidiomycota</taxon>
        <taxon>Agaricomycotina</taxon>
        <taxon>Agaricomycetes</taxon>
        <taxon>Agaricomycetidae</taxon>
        <taxon>Agaricales</taxon>
        <taxon>Marasmiineae</taxon>
        <taxon>Omphalotaceae</taxon>
        <taxon>Collybiopsis</taxon>
        <taxon>Collybiopsis luxurians</taxon>
    </lineage>
</organism>
<dbReference type="OrthoDB" id="3062325at2759"/>
<keyword evidence="3" id="KW-1185">Reference proteome</keyword>
<accession>A0A0D0C502</accession>
<keyword evidence="1" id="KW-0812">Transmembrane</keyword>
<gene>
    <name evidence="2" type="ORF">GYMLUDRAFT_246825</name>
</gene>
<proteinExistence type="predicted"/>
<protein>
    <submittedName>
        <fullName evidence="2">Uncharacterized protein</fullName>
    </submittedName>
</protein>
<dbReference type="EMBL" id="KN834790">
    <property type="protein sequence ID" value="KIK57479.1"/>
    <property type="molecule type" value="Genomic_DNA"/>
</dbReference>
<evidence type="ECO:0000313" key="2">
    <source>
        <dbReference type="EMBL" id="KIK57479.1"/>
    </source>
</evidence>
<keyword evidence="1" id="KW-0472">Membrane</keyword>